<dbReference type="KEGG" id="slac:SKTS_10720"/>
<keyword evidence="3" id="KW-1185">Reference proteome</keyword>
<reference evidence="3" key="1">
    <citation type="submission" date="2020-03" db="EMBL/GenBank/DDBJ databases">
        <title>Complete genome sequence of sulfur-oxidizing bacterium skT11.</title>
        <authorList>
            <person name="Kanda M."/>
            <person name="Kojima H."/>
            <person name="Fukui M."/>
        </authorList>
    </citation>
    <scope>NUCLEOTIDE SEQUENCE [LARGE SCALE GENOMIC DNA]</scope>
    <source>
        <strain evidence="3">skT11</strain>
    </source>
</reference>
<protein>
    <submittedName>
        <fullName evidence="2">Uncharacterized protein</fullName>
    </submittedName>
</protein>
<feature type="transmembrane region" description="Helical" evidence="1">
    <location>
        <begin position="26"/>
        <end position="51"/>
    </location>
</feature>
<proteinExistence type="predicted"/>
<keyword evidence="1" id="KW-0812">Transmembrane</keyword>
<evidence type="ECO:0000313" key="3">
    <source>
        <dbReference type="Proteomes" id="UP000502260"/>
    </source>
</evidence>
<name>A0A6F8VB05_9PROT</name>
<accession>A0A6F8VB05</accession>
<dbReference type="Proteomes" id="UP000502260">
    <property type="component" value="Chromosome"/>
</dbReference>
<gene>
    <name evidence="2" type="ORF">SKTS_10720</name>
</gene>
<organism evidence="2 3">
    <name type="scientific">Sulfurimicrobium lacus</name>
    <dbReference type="NCBI Taxonomy" id="2715678"/>
    <lineage>
        <taxon>Bacteria</taxon>
        <taxon>Pseudomonadati</taxon>
        <taxon>Pseudomonadota</taxon>
        <taxon>Betaproteobacteria</taxon>
        <taxon>Nitrosomonadales</taxon>
        <taxon>Sulfuricellaceae</taxon>
        <taxon>Sulfurimicrobium</taxon>
    </lineage>
</organism>
<dbReference type="AlphaFoldDB" id="A0A6F8VB05"/>
<sequence>MKLLLLPLLLLKHLLLLPLLPLTLLLLPLLLLTLLLLPLLLLTLLLLPLLLPSNSGLKSIKKPAIWPVFFHLQSGNLAPGKPLLLLSDSNPPFFALQYPT</sequence>
<dbReference type="EMBL" id="AP022853">
    <property type="protein sequence ID" value="BCB26186.1"/>
    <property type="molecule type" value="Genomic_DNA"/>
</dbReference>
<evidence type="ECO:0000256" key="1">
    <source>
        <dbReference type="SAM" id="Phobius"/>
    </source>
</evidence>
<evidence type="ECO:0000313" key="2">
    <source>
        <dbReference type="EMBL" id="BCB26186.1"/>
    </source>
</evidence>
<keyword evidence="1" id="KW-0472">Membrane</keyword>
<keyword evidence="1" id="KW-1133">Transmembrane helix</keyword>